<dbReference type="EMBL" id="JAPCKK010000016">
    <property type="protein sequence ID" value="MDP4097827.1"/>
    <property type="molecule type" value="Genomic_DNA"/>
</dbReference>
<proteinExistence type="predicted"/>
<keyword evidence="2" id="KW-1185">Reference proteome</keyword>
<protein>
    <submittedName>
        <fullName evidence="1">DUF1450 domain-containing protein</fullName>
    </submittedName>
</protein>
<sequence length="77" mass="8913">MKVKFCRKNLAKGSKPAYKTLKDIYQKDDDIKIKKKDCLGSCKICRTECFAVMKSEVIRASEAELLLQKLEKRISKK</sequence>
<reference evidence="1 2" key="1">
    <citation type="submission" date="2022-10" db="EMBL/GenBank/DDBJ databases">
        <title>Paenibacillus description and whole genome data of maize root bacterial community.</title>
        <authorList>
            <person name="Marton D."/>
            <person name="Farkas M."/>
            <person name="Cserhati M."/>
        </authorList>
    </citation>
    <scope>NUCLEOTIDE SEQUENCE [LARGE SCALE GENOMIC DNA]</scope>
    <source>
        <strain evidence="1 2">P96</strain>
    </source>
</reference>
<dbReference type="InterPro" id="IPR009910">
    <property type="entry name" value="DUF1450"/>
</dbReference>
<evidence type="ECO:0000313" key="2">
    <source>
        <dbReference type="Proteomes" id="UP001241848"/>
    </source>
</evidence>
<dbReference type="Pfam" id="PF07293">
    <property type="entry name" value="DUF1450"/>
    <property type="match status" value="1"/>
</dbReference>
<gene>
    <name evidence="1" type="ORF">OIN60_13710</name>
</gene>
<dbReference type="Proteomes" id="UP001241848">
    <property type="component" value="Unassembled WGS sequence"/>
</dbReference>
<evidence type="ECO:0000313" key="1">
    <source>
        <dbReference type="EMBL" id="MDP4097827.1"/>
    </source>
</evidence>
<accession>A0ABT9FTP1</accession>
<comment type="caution">
    <text evidence="1">The sequence shown here is derived from an EMBL/GenBank/DDBJ whole genome shotgun (WGS) entry which is preliminary data.</text>
</comment>
<dbReference type="RefSeq" id="WP_305755402.1">
    <property type="nucleotide sequence ID" value="NZ_JAPCKK010000016.1"/>
</dbReference>
<organism evidence="1 2">
    <name type="scientific">Paenibacillus zeirhizosphaerae</name>
    <dbReference type="NCBI Taxonomy" id="2987519"/>
    <lineage>
        <taxon>Bacteria</taxon>
        <taxon>Bacillati</taxon>
        <taxon>Bacillota</taxon>
        <taxon>Bacilli</taxon>
        <taxon>Bacillales</taxon>
        <taxon>Paenibacillaceae</taxon>
        <taxon>Paenibacillus</taxon>
    </lineage>
</organism>
<name>A0ABT9FTP1_9BACL</name>